<dbReference type="EMBL" id="QKRA01000005">
    <property type="protein sequence ID" value="RDL43971.1"/>
    <property type="molecule type" value="Genomic_DNA"/>
</dbReference>
<dbReference type="Gene3D" id="3.40.630.30">
    <property type="match status" value="1"/>
</dbReference>
<comment type="caution">
    <text evidence="2">The sequence shown here is derived from an EMBL/GenBank/DDBJ whole genome shotgun (WGS) entry which is preliminary data.</text>
</comment>
<dbReference type="InterPro" id="IPR016181">
    <property type="entry name" value="Acyl_CoA_acyltransferase"/>
</dbReference>
<dbReference type="PANTHER" id="PTHR43617">
    <property type="entry name" value="L-AMINO ACID N-ACETYLTRANSFERASE"/>
    <property type="match status" value="1"/>
</dbReference>
<evidence type="ECO:0000313" key="2">
    <source>
        <dbReference type="EMBL" id="RDL43971.1"/>
    </source>
</evidence>
<name>A0A370U877_9GAMM</name>
<protein>
    <recommendedName>
        <fullName evidence="1">N-acetyltransferase domain-containing protein</fullName>
    </recommendedName>
</protein>
<dbReference type="SUPFAM" id="SSF55729">
    <property type="entry name" value="Acyl-CoA N-acyltransferases (Nat)"/>
    <property type="match status" value="1"/>
</dbReference>
<keyword evidence="3" id="KW-1185">Reference proteome</keyword>
<gene>
    <name evidence="2" type="ORF">DN730_12395</name>
</gene>
<dbReference type="RefSeq" id="WP_115468456.1">
    <property type="nucleotide sequence ID" value="NZ_QKRA01000005.1"/>
</dbReference>
<dbReference type="CDD" id="cd04301">
    <property type="entry name" value="NAT_SF"/>
    <property type="match status" value="1"/>
</dbReference>
<dbReference type="InterPro" id="IPR000182">
    <property type="entry name" value="GNAT_dom"/>
</dbReference>
<dbReference type="OrthoDB" id="1821130at2"/>
<dbReference type="Proteomes" id="UP000254326">
    <property type="component" value="Unassembled WGS sequence"/>
</dbReference>
<organism evidence="2 3">
    <name type="scientific">Marinomonas piezotolerans</name>
    <dbReference type="NCBI Taxonomy" id="2213058"/>
    <lineage>
        <taxon>Bacteria</taxon>
        <taxon>Pseudomonadati</taxon>
        <taxon>Pseudomonadota</taxon>
        <taxon>Gammaproteobacteria</taxon>
        <taxon>Oceanospirillales</taxon>
        <taxon>Oceanospirillaceae</taxon>
        <taxon>Marinomonas</taxon>
    </lineage>
</organism>
<reference evidence="2 3" key="1">
    <citation type="submission" date="2018-06" db="EMBL/GenBank/DDBJ databases">
        <title>Marinomonas sp. YLB-05 draft genome sequence.</title>
        <authorList>
            <person name="Yu L."/>
            <person name="Tang X."/>
        </authorList>
    </citation>
    <scope>NUCLEOTIDE SEQUENCE [LARGE SCALE GENOMIC DNA]</scope>
    <source>
        <strain evidence="2 3">YLB-05</strain>
    </source>
</reference>
<feature type="domain" description="N-acetyltransferase" evidence="1">
    <location>
        <begin position="6"/>
        <end position="160"/>
    </location>
</feature>
<proteinExistence type="predicted"/>
<sequence>MRSKQLVFRTAKLADANDVLELINTAYRANQSWTDEAAWVDGNRLSIGVVRNFIRDTGSVMYVHQRNGVIIAVIHASVVANEANITSLAVHPNFQKRGIGSAALDVIESSCRNKLGVTFMSTSVLSPREEALAYLTKRGFELIDYQEAFPKHMKMGIPKSDNLKLSYLVKPLH</sequence>
<dbReference type="InterPro" id="IPR050276">
    <property type="entry name" value="MshD_Acetyltransferase"/>
</dbReference>
<dbReference type="GO" id="GO:0016747">
    <property type="term" value="F:acyltransferase activity, transferring groups other than amino-acyl groups"/>
    <property type="evidence" value="ECO:0007669"/>
    <property type="project" value="InterPro"/>
</dbReference>
<evidence type="ECO:0000259" key="1">
    <source>
        <dbReference type="PROSITE" id="PS51186"/>
    </source>
</evidence>
<dbReference type="PROSITE" id="PS51186">
    <property type="entry name" value="GNAT"/>
    <property type="match status" value="1"/>
</dbReference>
<dbReference type="Pfam" id="PF00583">
    <property type="entry name" value="Acetyltransf_1"/>
    <property type="match status" value="1"/>
</dbReference>
<dbReference type="PANTHER" id="PTHR43617:SF9">
    <property type="entry name" value="GNAT FAMILY ACETYLTRANSFERASE"/>
    <property type="match status" value="1"/>
</dbReference>
<evidence type="ECO:0000313" key="3">
    <source>
        <dbReference type="Proteomes" id="UP000254326"/>
    </source>
</evidence>
<dbReference type="AlphaFoldDB" id="A0A370U877"/>
<accession>A0A370U877</accession>